<dbReference type="PROSITE" id="PS50928">
    <property type="entry name" value="ABC_TM1"/>
    <property type="match status" value="1"/>
</dbReference>
<dbReference type="Pfam" id="PF00528">
    <property type="entry name" value="BPD_transp_1"/>
    <property type="match status" value="1"/>
</dbReference>
<dbReference type="Proteomes" id="UP000285112">
    <property type="component" value="Unassembled WGS sequence"/>
</dbReference>
<protein>
    <submittedName>
        <fullName evidence="9">ABC transporter permease</fullName>
    </submittedName>
</protein>
<dbReference type="InterPro" id="IPR000515">
    <property type="entry name" value="MetI-like"/>
</dbReference>
<dbReference type="PANTHER" id="PTHR43386">
    <property type="entry name" value="OLIGOPEPTIDE TRANSPORT SYSTEM PERMEASE PROTEIN APPC"/>
    <property type="match status" value="1"/>
</dbReference>
<sequence>MGGGMRVGLGLLVVLLVMALVLPLFWRVSPTAVDLSHALAPPSPAHPMGTDGNGRDVLARFNAGARVSLLIGLIVAVVGAIIGGTIGIIGGIRGGAVDAVLMRGMDAILAFPPLVLAMAVTVGLGPGAVTATWGIVLISIPWYARIVRSEVLRIRSQQFVYAAVTMGASPVRVVRRHILPHLVPTVLTQAAGVFSYGILAMAGLGFLGLGVQVPTADWGSMITEGLEYALGGQWWISTFPGLGVLAVTAAAAIIADSGREAFSRPGERAGG</sequence>
<evidence type="ECO:0000256" key="4">
    <source>
        <dbReference type="ARBA" id="ARBA00022692"/>
    </source>
</evidence>
<evidence type="ECO:0000313" key="10">
    <source>
        <dbReference type="Proteomes" id="UP000285112"/>
    </source>
</evidence>
<keyword evidence="4 7" id="KW-0812">Transmembrane</keyword>
<evidence type="ECO:0000259" key="8">
    <source>
        <dbReference type="PROSITE" id="PS50928"/>
    </source>
</evidence>
<evidence type="ECO:0000256" key="7">
    <source>
        <dbReference type="RuleBase" id="RU363032"/>
    </source>
</evidence>
<dbReference type="EMBL" id="QZFV01000113">
    <property type="protein sequence ID" value="RJQ80829.1"/>
    <property type="molecule type" value="Genomic_DNA"/>
</dbReference>
<dbReference type="InterPro" id="IPR035906">
    <property type="entry name" value="MetI-like_sf"/>
</dbReference>
<evidence type="ECO:0000256" key="5">
    <source>
        <dbReference type="ARBA" id="ARBA00022989"/>
    </source>
</evidence>
<dbReference type="PANTHER" id="PTHR43386:SF1">
    <property type="entry name" value="D,D-DIPEPTIDE TRANSPORT SYSTEM PERMEASE PROTEIN DDPC-RELATED"/>
    <property type="match status" value="1"/>
</dbReference>
<feature type="transmembrane region" description="Helical" evidence="7">
    <location>
        <begin position="7"/>
        <end position="26"/>
    </location>
</feature>
<dbReference type="Gene3D" id="1.10.3720.10">
    <property type="entry name" value="MetI-like"/>
    <property type="match status" value="1"/>
</dbReference>
<organism evidence="9 10">
    <name type="scientific">Amycolatopsis panacis</name>
    <dbReference type="NCBI Taxonomy" id="2340917"/>
    <lineage>
        <taxon>Bacteria</taxon>
        <taxon>Bacillati</taxon>
        <taxon>Actinomycetota</taxon>
        <taxon>Actinomycetes</taxon>
        <taxon>Pseudonocardiales</taxon>
        <taxon>Pseudonocardiaceae</taxon>
        <taxon>Amycolatopsis</taxon>
    </lineage>
</organism>
<dbReference type="GO" id="GO:0005886">
    <property type="term" value="C:plasma membrane"/>
    <property type="evidence" value="ECO:0007669"/>
    <property type="project" value="UniProtKB-SubCell"/>
</dbReference>
<feature type="transmembrane region" description="Helical" evidence="7">
    <location>
        <begin position="67"/>
        <end position="92"/>
    </location>
</feature>
<proteinExistence type="inferred from homology"/>
<gene>
    <name evidence="9" type="ORF">D5S19_24610</name>
</gene>
<feature type="transmembrane region" description="Helical" evidence="7">
    <location>
        <begin position="234"/>
        <end position="255"/>
    </location>
</feature>
<comment type="similarity">
    <text evidence="7">Belongs to the binding-protein-dependent transport system permease family.</text>
</comment>
<name>A0A419HVA6_9PSEU</name>
<feature type="domain" description="ABC transmembrane type-1" evidence="8">
    <location>
        <begin position="65"/>
        <end position="255"/>
    </location>
</feature>
<dbReference type="OrthoDB" id="6465574at2"/>
<evidence type="ECO:0000256" key="1">
    <source>
        <dbReference type="ARBA" id="ARBA00004651"/>
    </source>
</evidence>
<dbReference type="InterPro" id="IPR050366">
    <property type="entry name" value="BP-dependent_transpt_permease"/>
</dbReference>
<keyword evidence="3" id="KW-1003">Cell membrane</keyword>
<keyword evidence="6 7" id="KW-0472">Membrane</keyword>
<evidence type="ECO:0000256" key="6">
    <source>
        <dbReference type="ARBA" id="ARBA00023136"/>
    </source>
</evidence>
<accession>A0A419HVA6</accession>
<dbReference type="GO" id="GO:0055085">
    <property type="term" value="P:transmembrane transport"/>
    <property type="evidence" value="ECO:0007669"/>
    <property type="project" value="InterPro"/>
</dbReference>
<evidence type="ECO:0000256" key="2">
    <source>
        <dbReference type="ARBA" id="ARBA00022448"/>
    </source>
</evidence>
<dbReference type="AlphaFoldDB" id="A0A419HVA6"/>
<evidence type="ECO:0000313" key="9">
    <source>
        <dbReference type="EMBL" id="RJQ80829.1"/>
    </source>
</evidence>
<feature type="transmembrane region" description="Helical" evidence="7">
    <location>
        <begin position="193"/>
        <end position="214"/>
    </location>
</feature>
<dbReference type="SUPFAM" id="SSF161098">
    <property type="entry name" value="MetI-like"/>
    <property type="match status" value="1"/>
</dbReference>
<feature type="transmembrane region" description="Helical" evidence="7">
    <location>
        <begin position="104"/>
        <end position="124"/>
    </location>
</feature>
<evidence type="ECO:0000256" key="3">
    <source>
        <dbReference type="ARBA" id="ARBA00022475"/>
    </source>
</evidence>
<keyword evidence="2 7" id="KW-0813">Transport</keyword>
<dbReference type="CDD" id="cd06261">
    <property type="entry name" value="TM_PBP2"/>
    <property type="match status" value="1"/>
</dbReference>
<comment type="caution">
    <text evidence="9">The sequence shown here is derived from an EMBL/GenBank/DDBJ whole genome shotgun (WGS) entry which is preliminary data.</text>
</comment>
<keyword evidence="5 7" id="KW-1133">Transmembrane helix</keyword>
<feature type="transmembrane region" description="Helical" evidence="7">
    <location>
        <begin position="130"/>
        <end position="147"/>
    </location>
</feature>
<keyword evidence="10" id="KW-1185">Reference proteome</keyword>
<reference evidence="9 10" key="1">
    <citation type="submission" date="2018-09" db="EMBL/GenBank/DDBJ databases">
        <title>YIM PH 21725 draft genome.</title>
        <authorList>
            <person name="Miao C."/>
        </authorList>
    </citation>
    <scope>NUCLEOTIDE SEQUENCE [LARGE SCALE GENOMIC DNA]</scope>
    <source>
        <strain evidence="10">YIM PH21725</strain>
    </source>
</reference>
<comment type="subcellular location">
    <subcellularLocation>
        <location evidence="1 7">Cell membrane</location>
        <topology evidence="1 7">Multi-pass membrane protein</topology>
    </subcellularLocation>
</comment>